<dbReference type="GO" id="GO:0005773">
    <property type="term" value="C:vacuole"/>
    <property type="evidence" value="ECO:0007669"/>
    <property type="project" value="TreeGrafter"/>
</dbReference>
<dbReference type="GO" id="GO:0006508">
    <property type="term" value="P:proteolysis"/>
    <property type="evidence" value="ECO:0007669"/>
    <property type="project" value="UniProtKB-KW"/>
</dbReference>
<name>A0AAU9SBQ3_THLAR</name>
<protein>
    <recommendedName>
        <fullName evidence="10">Carboxypeptidase</fullName>
        <ecNumber evidence="10">3.4.16.-</ecNumber>
    </recommendedName>
</protein>
<organism evidence="11 12">
    <name type="scientific">Thlaspi arvense</name>
    <name type="common">Field penny-cress</name>
    <dbReference type="NCBI Taxonomy" id="13288"/>
    <lineage>
        <taxon>Eukaryota</taxon>
        <taxon>Viridiplantae</taxon>
        <taxon>Streptophyta</taxon>
        <taxon>Embryophyta</taxon>
        <taxon>Tracheophyta</taxon>
        <taxon>Spermatophyta</taxon>
        <taxon>Magnoliopsida</taxon>
        <taxon>eudicotyledons</taxon>
        <taxon>Gunneridae</taxon>
        <taxon>Pentapetalae</taxon>
        <taxon>rosids</taxon>
        <taxon>malvids</taxon>
        <taxon>Brassicales</taxon>
        <taxon>Brassicaceae</taxon>
        <taxon>Thlaspideae</taxon>
        <taxon>Thlaspi</taxon>
    </lineage>
</organism>
<dbReference type="GO" id="GO:0004185">
    <property type="term" value="F:serine-type carboxypeptidase activity"/>
    <property type="evidence" value="ECO:0007669"/>
    <property type="project" value="UniProtKB-UniRule"/>
</dbReference>
<evidence type="ECO:0000313" key="12">
    <source>
        <dbReference type="Proteomes" id="UP000836841"/>
    </source>
</evidence>
<evidence type="ECO:0000256" key="5">
    <source>
        <dbReference type="ARBA" id="ARBA00022670"/>
    </source>
</evidence>
<comment type="subcellular location">
    <subcellularLocation>
        <location evidence="1">Secreted</location>
    </subcellularLocation>
</comment>
<dbReference type="InterPro" id="IPR001563">
    <property type="entry name" value="Peptidase_S10"/>
</dbReference>
<keyword evidence="6" id="KW-0732">Signal</keyword>
<dbReference type="GO" id="GO:0005576">
    <property type="term" value="C:extracellular region"/>
    <property type="evidence" value="ECO:0007669"/>
    <property type="project" value="UniProtKB-SubCell"/>
</dbReference>
<dbReference type="Pfam" id="PF00450">
    <property type="entry name" value="Peptidase_S10"/>
    <property type="match status" value="2"/>
</dbReference>
<keyword evidence="7 10" id="KW-0378">Hydrolase</keyword>
<reference evidence="11 12" key="1">
    <citation type="submission" date="2022-03" db="EMBL/GenBank/DDBJ databases">
        <authorList>
            <person name="Nunn A."/>
            <person name="Chopra R."/>
            <person name="Nunn A."/>
            <person name="Contreras Garrido A."/>
        </authorList>
    </citation>
    <scope>NUCLEOTIDE SEQUENCE [LARGE SCALE GENOMIC DNA]</scope>
</reference>
<dbReference type="Gene3D" id="3.40.50.1820">
    <property type="entry name" value="alpha/beta hydrolase"/>
    <property type="match status" value="2"/>
</dbReference>
<comment type="similarity">
    <text evidence="2 10">Belongs to the peptidase S10 family.</text>
</comment>
<evidence type="ECO:0000256" key="9">
    <source>
        <dbReference type="ARBA" id="ARBA00023180"/>
    </source>
</evidence>
<evidence type="ECO:0000256" key="10">
    <source>
        <dbReference type="RuleBase" id="RU361156"/>
    </source>
</evidence>
<proteinExistence type="inferred from homology"/>
<dbReference type="Gene3D" id="3.40.50.11320">
    <property type="match status" value="1"/>
</dbReference>
<evidence type="ECO:0000256" key="8">
    <source>
        <dbReference type="ARBA" id="ARBA00023157"/>
    </source>
</evidence>
<dbReference type="Proteomes" id="UP000836841">
    <property type="component" value="Chromosome 4"/>
</dbReference>
<dbReference type="PROSITE" id="PS00131">
    <property type="entry name" value="CARBOXYPEPT_SER_SER"/>
    <property type="match status" value="2"/>
</dbReference>
<dbReference type="InterPro" id="IPR029058">
    <property type="entry name" value="AB_hydrolase_fold"/>
</dbReference>
<evidence type="ECO:0000256" key="4">
    <source>
        <dbReference type="ARBA" id="ARBA00022645"/>
    </source>
</evidence>
<keyword evidence="8" id="KW-1015">Disulfide bond</keyword>
<dbReference type="InterPro" id="IPR018202">
    <property type="entry name" value="Ser_caboxypep_ser_AS"/>
</dbReference>
<accession>A0AAU9SBQ3</accession>
<dbReference type="EC" id="3.4.16.-" evidence="10"/>
<evidence type="ECO:0000313" key="11">
    <source>
        <dbReference type="EMBL" id="CAH2059199.1"/>
    </source>
</evidence>
<dbReference type="Gene3D" id="6.10.250.940">
    <property type="match status" value="1"/>
</dbReference>
<keyword evidence="5 10" id="KW-0645">Protease</keyword>
<sequence>MESWQDDINASDPGSKCFNGAGKDPSFLCFHPNEAKVDHAQAQVNFKSIEAYRIRSDEAKYFYHIIGKGKTESRERDEQEKDRISQLPGEPNDVSFSHFSGYITVNESAGRALFYWLTESPTSQHPESKPLVLWLNGGPGCSSLAYGAAEELGPFRINPDGKTLYHNPYAWNKLANLLFLESPAGVGFSYSNTTSDLYTVGDQRTAEDAYVFLVKWLERFPQYKHREFYIAGESYAGHYVPQLSQIVNRKRNPAINFKGFIVGNAVIDDYHDFVGLFEYWWSHGLISDLTYHNLRITCEFVSSEHPSPECSKAMEAADKEQGNIDPYSIYTITCKQEAEALRSRFLRVRHPWMWRAYDPCTERYSGVYFNSPEVQKAMHANTTGLAYPWKTCSDVVGEKWTDSPISMLPIYKELIAAGLRIWVFSGDTDSVVPVTGTRYSIRALKLPPVSKWYPWYDNGQVGGWCQVYKGLTLVTIHGAGHEDQSFSSLALLAQKPSGSVFCELSYANDVAVSSSDDGKEQKMKDKIISLPGQPPQLNFSQFSGYVTVDSSAGRALFYWLTEAPRPSGTKPLVLWLNGGPGCSSIAYGASEEVGPFRVNPDGKTLHLNLYAWNKVANLLFLDSPGGVGFSYTNTSSDELTVGDKRTGEDAYRFLVRWMERFPEYKERPFYIAGESYAGHYIPELAQLIVNRNKGNKKPIINLQGILMGNPLVDDYNDNKGMHEYWWNHGLISDESYVELTKWCLNDSILFPKPKCNNALNQAFSEFGDIDPYNINRPACTKDSSSNEWRQAWRYRGNDECVVGYTRKYMNDPNVHKSFHARLNRTSWTPCSRVIRKNWKDSPKSMLPILKELLQSHLRIWIFSGDSDGVLPLSGTRHSINAMKLKTSKRWYPWYHAHGLVGGWSQVYEGGLLTYATVRAAGHEVPLSQPRLALFLFTHFLANHTLPSSSS</sequence>
<evidence type="ECO:0000256" key="3">
    <source>
        <dbReference type="ARBA" id="ARBA00022525"/>
    </source>
</evidence>
<evidence type="ECO:0000256" key="7">
    <source>
        <dbReference type="ARBA" id="ARBA00022801"/>
    </source>
</evidence>
<keyword evidence="4 10" id="KW-0121">Carboxypeptidase</keyword>
<keyword evidence="9" id="KW-0325">Glycoprotein</keyword>
<dbReference type="FunFam" id="3.40.50.11320:FF:000002">
    <property type="entry name" value="Carboxypeptidase"/>
    <property type="match status" value="2"/>
</dbReference>
<evidence type="ECO:0000256" key="6">
    <source>
        <dbReference type="ARBA" id="ARBA00022729"/>
    </source>
</evidence>
<keyword evidence="3" id="KW-0964">Secreted</keyword>
<dbReference type="EMBL" id="OU466860">
    <property type="protein sequence ID" value="CAH2059199.1"/>
    <property type="molecule type" value="Genomic_DNA"/>
</dbReference>
<dbReference type="AlphaFoldDB" id="A0AAU9SBQ3"/>
<keyword evidence="12" id="KW-1185">Reference proteome</keyword>
<gene>
    <name evidence="11" type="ORF">TAV2_LOCUS12744</name>
</gene>
<dbReference type="PANTHER" id="PTHR11802">
    <property type="entry name" value="SERINE PROTEASE FAMILY S10 SERINE CARBOXYPEPTIDASE"/>
    <property type="match status" value="1"/>
</dbReference>
<dbReference type="Gene3D" id="3.40.50.12670">
    <property type="match status" value="1"/>
</dbReference>
<dbReference type="PANTHER" id="PTHR11802:SF244">
    <property type="entry name" value="SERINE CARBOXYPEPTIDASE-LIKE 26"/>
    <property type="match status" value="1"/>
</dbReference>
<evidence type="ECO:0000256" key="2">
    <source>
        <dbReference type="ARBA" id="ARBA00009431"/>
    </source>
</evidence>
<dbReference type="SUPFAM" id="SSF53474">
    <property type="entry name" value="alpha/beta-Hydrolases"/>
    <property type="match status" value="2"/>
</dbReference>
<dbReference type="PRINTS" id="PR00724">
    <property type="entry name" value="CRBOXYPTASEC"/>
</dbReference>
<dbReference type="FunFam" id="3.40.50.12670:FF:000002">
    <property type="entry name" value="Carboxypeptidase"/>
    <property type="match status" value="1"/>
</dbReference>
<evidence type="ECO:0000256" key="1">
    <source>
        <dbReference type="ARBA" id="ARBA00004613"/>
    </source>
</evidence>
<dbReference type="FunFam" id="3.40.50.1820:FF:000013">
    <property type="entry name" value="Carboxypeptidase"/>
    <property type="match status" value="2"/>
</dbReference>